<name>A0A6J5A5P6_9BURK</name>
<dbReference type="RefSeq" id="WP_231689819.1">
    <property type="nucleotide sequence ID" value="NZ_CADIJR010000019.1"/>
</dbReference>
<dbReference type="GeneID" id="92898347"/>
<sequence>MQRWKQAAGRAALVAGLAAALPAWAAEPAPGQGLPMAPASACELPDTVRDAFERRQAQGQLTRAEVRAQVEVWRASGMSQLSRARPLPDVYSERYRQHYATYVRMRSGPEYAAALCQALRED</sequence>
<evidence type="ECO:0008006" key="4">
    <source>
        <dbReference type="Google" id="ProtNLM"/>
    </source>
</evidence>
<feature type="signal peptide" evidence="1">
    <location>
        <begin position="1"/>
        <end position="25"/>
    </location>
</feature>
<evidence type="ECO:0000313" key="2">
    <source>
        <dbReference type="EMBL" id="CAB3646417.1"/>
    </source>
</evidence>
<dbReference type="AlphaFoldDB" id="A0A6J5A5P6"/>
<dbReference type="Proteomes" id="UP000507979">
    <property type="component" value="Unassembled WGS sequence"/>
</dbReference>
<keyword evidence="3" id="KW-1185">Reference proteome</keyword>
<reference evidence="2 3" key="1">
    <citation type="submission" date="2020-04" db="EMBL/GenBank/DDBJ databases">
        <authorList>
            <person name="De Canck E."/>
        </authorList>
    </citation>
    <scope>NUCLEOTIDE SEQUENCE [LARGE SCALE GENOMIC DNA]</scope>
    <source>
        <strain evidence="2 3">LMG 26845</strain>
    </source>
</reference>
<protein>
    <recommendedName>
        <fullName evidence="4">DUF4148 domain-containing protein</fullName>
    </recommendedName>
</protein>
<evidence type="ECO:0000256" key="1">
    <source>
        <dbReference type="SAM" id="SignalP"/>
    </source>
</evidence>
<evidence type="ECO:0000313" key="3">
    <source>
        <dbReference type="Proteomes" id="UP000507979"/>
    </source>
</evidence>
<feature type="chain" id="PRO_5027011669" description="DUF4148 domain-containing protein" evidence="1">
    <location>
        <begin position="26"/>
        <end position="122"/>
    </location>
</feature>
<organism evidence="2 3">
    <name type="scientific">Achromobacter insuavis</name>
    <dbReference type="NCBI Taxonomy" id="1287735"/>
    <lineage>
        <taxon>Bacteria</taxon>
        <taxon>Pseudomonadati</taxon>
        <taxon>Pseudomonadota</taxon>
        <taxon>Betaproteobacteria</taxon>
        <taxon>Burkholderiales</taxon>
        <taxon>Alcaligenaceae</taxon>
        <taxon>Achromobacter</taxon>
    </lineage>
</organism>
<accession>A0A6J5A5P6</accession>
<proteinExistence type="predicted"/>
<gene>
    <name evidence="2" type="ORF">LMG26845_02486</name>
</gene>
<keyword evidence="1" id="KW-0732">Signal</keyword>
<dbReference type="EMBL" id="CADIJR010000019">
    <property type="protein sequence ID" value="CAB3646417.1"/>
    <property type="molecule type" value="Genomic_DNA"/>
</dbReference>